<gene>
    <name evidence="1" type="ORF">GWI72_17650</name>
</gene>
<dbReference type="RefSeq" id="WP_161677658.1">
    <property type="nucleotide sequence ID" value="NZ_JAABLP010000005.1"/>
</dbReference>
<dbReference type="EMBL" id="JAABLQ010000003">
    <property type="protein sequence ID" value="NBN80106.1"/>
    <property type="molecule type" value="Genomic_DNA"/>
</dbReference>
<evidence type="ECO:0000313" key="1">
    <source>
        <dbReference type="EMBL" id="NBN80106.1"/>
    </source>
</evidence>
<organism evidence="1 2">
    <name type="scientific">Pannonibacter tanglangensis</name>
    <dbReference type="NCBI Taxonomy" id="2750084"/>
    <lineage>
        <taxon>Bacteria</taxon>
        <taxon>Pseudomonadati</taxon>
        <taxon>Pseudomonadota</taxon>
        <taxon>Alphaproteobacteria</taxon>
        <taxon>Hyphomicrobiales</taxon>
        <taxon>Stappiaceae</taxon>
        <taxon>Pannonibacter</taxon>
    </lineage>
</organism>
<proteinExistence type="predicted"/>
<sequence>MTERTALDGQNTGQPPATEAAQQITDRLRQLYDTVQAEGIPDKFLDLLERLDEAEQRSLRK</sequence>
<dbReference type="AlphaFoldDB" id="A0A7X5F5H2"/>
<dbReference type="Proteomes" id="UP000586722">
    <property type="component" value="Unassembled WGS sequence"/>
</dbReference>
<reference evidence="1 2" key="1">
    <citation type="submission" date="2020-01" db="EMBL/GenBank/DDBJ databases">
        <authorList>
            <person name="Peng S.Y."/>
            <person name="Li J."/>
            <person name="Wang M."/>
            <person name="Wang L."/>
            <person name="Wang C.Q."/>
            <person name="Wang J.R."/>
        </authorList>
    </citation>
    <scope>NUCLEOTIDE SEQUENCE [LARGE SCALE GENOMIC DNA]</scope>
    <source>
        <strain evidence="1 2">XCT-53</strain>
    </source>
</reference>
<dbReference type="Pfam" id="PF18557">
    <property type="entry name" value="NepR"/>
    <property type="match status" value="1"/>
</dbReference>
<accession>A0A7X5F5H2</accession>
<comment type="caution">
    <text evidence="1">The sequence shown here is derived from an EMBL/GenBank/DDBJ whole genome shotgun (WGS) entry which is preliminary data.</text>
</comment>
<protein>
    <submittedName>
        <fullName evidence="1">Uncharacterized protein</fullName>
    </submittedName>
</protein>
<dbReference type="InterPro" id="IPR041649">
    <property type="entry name" value="NepR"/>
</dbReference>
<keyword evidence="2" id="KW-1185">Reference proteome</keyword>
<name>A0A7X5F5H2_9HYPH</name>
<evidence type="ECO:0000313" key="2">
    <source>
        <dbReference type="Proteomes" id="UP000586722"/>
    </source>
</evidence>